<dbReference type="EMBL" id="JBAKIA010000032">
    <property type="protein sequence ID" value="MEJ8476897.1"/>
    <property type="molecule type" value="Genomic_DNA"/>
</dbReference>
<accession>A0ABU8TRY3</accession>
<dbReference type="Proteomes" id="UP001385499">
    <property type="component" value="Unassembled WGS sequence"/>
</dbReference>
<organism evidence="1 2">
    <name type="scientific">Roseibium algae</name>
    <dbReference type="NCBI Taxonomy" id="3123038"/>
    <lineage>
        <taxon>Bacteria</taxon>
        <taxon>Pseudomonadati</taxon>
        <taxon>Pseudomonadota</taxon>
        <taxon>Alphaproteobacteria</taxon>
        <taxon>Hyphomicrobiales</taxon>
        <taxon>Stappiaceae</taxon>
        <taxon>Roseibium</taxon>
    </lineage>
</organism>
<reference evidence="1 2" key="1">
    <citation type="submission" date="2024-02" db="EMBL/GenBank/DDBJ databases">
        <title>Roseibium algae sp. nov., isolated from marine alga (Grateloupia sp.), showing potential in myo-inositol conversion.</title>
        <authorList>
            <person name="Wang Y."/>
        </authorList>
    </citation>
    <scope>NUCLEOTIDE SEQUENCE [LARGE SCALE GENOMIC DNA]</scope>
    <source>
        <strain evidence="1 2">H3510</strain>
    </source>
</reference>
<sequence>MKISQAIAILTTIQKSFGDIAITGGTLAHDQPLARITVTDTQGMQVWPRDPNGVAGDHPIDGVFLD</sequence>
<comment type="caution">
    <text evidence="1">The sequence shown here is derived from an EMBL/GenBank/DDBJ whole genome shotgun (WGS) entry which is preliminary data.</text>
</comment>
<keyword evidence="2" id="KW-1185">Reference proteome</keyword>
<proteinExistence type="predicted"/>
<protein>
    <submittedName>
        <fullName evidence="1">Uncharacterized protein</fullName>
    </submittedName>
</protein>
<gene>
    <name evidence="1" type="ORF">V6575_22715</name>
</gene>
<dbReference type="RefSeq" id="WP_340277742.1">
    <property type="nucleotide sequence ID" value="NZ_JBAKIA010000032.1"/>
</dbReference>
<evidence type="ECO:0000313" key="1">
    <source>
        <dbReference type="EMBL" id="MEJ8476897.1"/>
    </source>
</evidence>
<evidence type="ECO:0000313" key="2">
    <source>
        <dbReference type="Proteomes" id="UP001385499"/>
    </source>
</evidence>
<name>A0ABU8TRY3_9HYPH</name>